<dbReference type="HOGENOM" id="CLU_329876_0_0_1"/>
<proteinExistence type="predicted"/>
<feature type="compositionally biased region" description="Basic and acidic residues" evidence="1">
    <location>
        <begin position="437"/>
        <end position="448"/>
    </location>
</feature>
<feature type="compositionally biased region" description="Polar residues" evidence="1">
    <location>
        <begin position="502"/>
        <end position="512"/>
    </location>
</feature>
<feature type="compositionally biased region" description="Polar residues" evidence="1">
    <location>
        <begin position="534"/>
        <end position="543"/>
    </location>
</feature>
<feature type="region of interest" description="Disordered" evidence="1">
    <location>
        <begin position="429"/>
        <end position="448"/>
    </location>
</feature>
<evidence type="ECO:0000313" key="2">
    <source>
        <dbReference type="EMBL" id="EFQ98740.1"/>
    </source>
</evidence>
<dbReference type="EMBL" id="DS989822">
    <property type="protein sequence ID" value="EFQ98740.1"/>
    <property type="molecule type" value="Genomic_DNA"/>
</dbReference>
<dbReference type="OMA" id="WATYHET"/>
<gene>
    <name evidence="2" type="ORF">MGYG_01758</name>
</gene>
<feature type="region of interest" description="Disordered" evidence="1">
    <location>
        <begin position="256"/>
        <end position="311"/>
    </location>
</feature>
<name>E5R336_ARTGP</name>
<keyword evidence="3" id="KW-1185">Reference proteome</keyword>
<feature type="compositionally biased region" description="Low complexity" evidence="1">
    <location>
        <begin position="522"/>
        <end position="531"/>
    </location>
</feature>
<organism evidence="3">
    <name type="scientific">Arthroderma gypseum (strain ATCC MYA-4604 / CBS 118893)</name>
    <name type="common">Microsporum gypseum</name>
    <dbReference type="NCBI Taxonomy" id="535722"/>
    <lineage>
        <taxon>Eukaryota</taxon>
        <taxon>Fungi</taxon>
        <taxon>Dikarya</taxon>
        <taxon>Ascomycota</taxon>
        <taxon>Pezizomycotina</taxon>
        <taxon>Eurotiomycetes</taxon>
        <taxon>Eurotiomycetidae</taxon>
        <taxon>Onygenales</taxon>
        <taxon>Arthrodermataceae</taxon>
        <taxon>Nannizzia</taxon>
    </lineage>
</organism>
<reference evidence="3" key="1">
    <citation type="journal article" date="2012" name="MBio">
        <title>Comparative genome analysis of Trichophyton rubrum and related dermatophytes reveals candidate genes involved in infection.</title>
        <authorList>
            <person name="Martinez D.A."/>
            <person name="Oliver B.G."/>
            <person name="Graeser Y."/>
            <person name="Goldberg J.M."/>
            <person name="Li W."/>
            <person name="Martinez-Rossi N.M."/>
            <person name="Monod M."/>
            <person name="Shelest E."/>
            <person name="Barton R.C."/>
            <person name="Birch E."/>
            <person name="Brakhage A.A."/>
            <person name="Chen Z."/>
            <person name="Gurr S.J."/>
            <person name="Heiman D."/>
            <person name="Heitman J."/>
            <person name="Kosti I."/>
            <person name="Rossi A."/>
            <person name="Saif S."/>
            <person name="Samalova M."/>
            <person name="Saunders C.W."/>
            <person name="Shea T."/>
            <person name="Summerbell R.C."/>
            <person name="Xu J."/>
            <person name="Young S."/>
            <person name="Zeng Q."/>
            <person name="Birren B.W."/>
            <person name="Cuomo C.A."/>
            <person name="White T.C."/>
        </authorList>
    </citation>
    <scope>NUCLEOTIDE SEQUENCE [LARGE SCALE GENOMIC DNA]</scope>
    <source>
        <strain evidence="3">ATCC MYA-4604 / CBS 118893</strain>
    </source>
</reference>
<dbReference type="STRING" id="535722.E5R336"/>
<evidence type="ECO:0000313" key="3">
    <source>
        <dbReference type="Proteomes" id="UP000002669"/>
    </source>
</evidence>
<feature type="compositionally biased region" description="Polar residues" evidence="1">
    <location>
        <begin position="568"/>
        <end position="580"/>
    </location>
</feature>
<dbReference type="AlphaFoldDB" id="E5R336"/>
<feature type="compositionally biased region" description="Gly residues" evidence="1">
    <location>
        <begin position="133"/>
        <end position="146"/>
    </location>
</feature>
<dbReference type="eggNOG" id="ENOG502RNV6">
    <property type="taxonomic scope" value="Eukaryota"/>
</dbReference>
<accession>E5R336</accession>
<dbReference type="VEuPathDB" id="FungiDB:MGYG_01758"/>
<feature type="region of interest" description="Disordered" evidence="1">
    <location>
        <begin position="852"/>
        <end position="876"/>
    </location>
</feature>
<feature type="region of interest" description="Disordered" evidence="1">
    <location>
        <begin position="761"/>
        <end position="834"/>
    </location>
</feature>
<feature type="region of interest" description="Disordered" evidence="1">
    <location>
        <begin position="493"/>
        <end position="629"/>
    </location>
</feature>
<evidence type="ECO:0008006" key="4">
    <source>
        <dbReference type="Google" id="ProtNLM"/>
    </source>
</evidence>
<feature type="compositionally biased region" description="Low complexity" evidence="1">
    <location>
        <begin position="586"/>
        <end position="597"/>
    </location>
</feature>
<dbReference type="RefSeq" id="XP_003177692.1">
    <property type="nucleotide sequence ID" value="XM_003177644.1"/>
</dbReference>
<feature type="compositionally biased region" description="Polar residues" evidence="1">
    <location>
        <begin position="777"/>
        <end position="804"/>
    </location>
</feature>
<dbReference type="Proteomes" id="UP000002669">
    <property type="component" value="Unassembled WGS sequence"/>
</dbReference>
<sequence>MAEASDTGNERAQRMKALQMADLGTARREHISTVDRPNKLHRIGIRQIEATRDSNRKGTEAYNLAETNREKLNSWATYHETLEENIDAENLEPLLDGQTHRMALEARIKGTNLDYPVSASRGKKATRGALHSGRGGGFAGTRGRGGTTHYPNTRSGDITRSDPNRLSPPSIPTANKAALAPLPQKPLDPSKDCNNPPTFRGRADKKRYGVSRNVPPVTKARRPVFAAPPSINFESLLADGDDFMAAVTGVQFATVAKPAQSPTPSKATEAPIKDLDVSPVPPMSQGCPESSTDLPKDATETSPQRTQSEVKVAAPFKPKVGAAASATNLMPVAPLRIDVFTNPSEIRNSQGADAVPLKTDHGFGSYLPQPQHPTGTDDHDADDLFLCASPEAPAAAHIEKDNYKTKGSNVGTSLLDISDGPEDTIPLAIRSVPKTEQPQRDESKDESNALKEKLAKLTKILLDQSLLDPDVIVYLQERKERLEKELAEKELISHPEILKAPNHTTEPGNTKHIQPGPPNPGAPVAAQNAPPTVNLLSDTTNGNAGEPVNLRSSQNAKSEPNPVEVKNPSVQKSAGDSVGQTAIHATPQGPTTKTQTTSIKEVPLIIGDHLLPGRPMKKSEPPRPTAPAYEPKEQHHFTFSHALTFPGNLNHNSNQSSTFNQGAQCNEPVAFTYRPTSCGTAPMAASNMGNQSVNIMHITPTAHVSPVGPAGSNAPKSRFKMRDTPQFPISAATMQYYSGSLLGEQIKPLTSPIRKTNENISPAMNFASPQPIEPDQKSSGHSRNQSSSLSPVASTFRPVSQNRSPIPAAFGATHTGRTTTNHHSRFSSTTSETFPEPKSIFVAEMAKRGVSVSGAPANSALVERKRSGMEGSKYAH</sequence>
<evidence type="ECO:0000256" key="1">
    <source>
        <dbReference type="SAM" id="MobiDB-lite"/>
    </source>
</evidence>
<feature type="region of interest" description="Disordered" evidence="1">
    <location>
        <begin position="118"/>
        <end position="203"/>
    </location>
</feature>
<protein>
    <recommendedName>
        <fullName evidence="4">Ataxin-2 C-terminal domain-containing protein</fullName>
    </recommendedName>
</protein>
<dbReference type="GeneID" id="10033027"/>
<feature type="compositionally biased region" description="Polar residues" evidence="1">
    <location>
        <begin position="300"/>
        <end position="309"/>
    </location>
</feature>
<dbReference type="OrthoDB" id="5372553at2759"/>
<dbReference type="InParanoid" id="E5R336"/>